<feature type="transmembrane region" description="Helical" evidence="6">
    <location>
        <begin position="151"/>
        <end position="178"/>
    </location>
</feature>
<dbReference type="Pfam" id="PF20684">
    <property type="entry name" value="Fung_rhodopsin"/>
    <property type="match status" value="1"/>
</dbReference>
<comment type="similarity">
    <text evidence="5">Belongs to the SAT4 family.</text>
</comment>
<keyword evidence="2 6" id="KW-0812">Transmembrane</keyword>
<dbReference type="EMBL" id="KV441550">
    <property type="protein sequence ID" value="OAG08971.1"/>
    <property type="molecule type" value="Genomic_DNA"/>
</dbReference>
<evidence type="ECO:0000256" key="2">
    <source>
        <dbReference type="ARBA" id="ARBA00022692"/>
    </source>
</evidence>
<dbReference type="Proteomes" id="UP000077069">
    <property type="component" value="Unassembled WGS sequence"/>
</dbReference>
<name>A0A177CP37_9PLEO</name>
<evidence type="ECO:0000256" key="5">
    <source>
        <dbReference type="ARBA" id="ARBA00038359"/>
    </source>
</evidence>
<reference evidence="8 9" key="1">
    <citation type="submission" date="2016-05" db="EMBL/GenBank/DDBJ databases">
        <title>Comparative analysis of secretome profiles of manganese(II)-oxidizing ascomycete fungi.</title>
        <authorList>
            <consortium name="DOE Joint Genome Institute"/>
            <person name="Zeiner C.A."/>
            <person name="Purvine S.O."/>
            <person name="Zink E.M."/>
            <person name="Wu S."/>
            <person name="Pasa-Tolic L."/>
            <person name="Chaput D.L."/>
            <person name="Haridas S."/>
            <person name="Grigoriev I.V."/>
            <person name="Santelli C.M."/>
            <person name="Hansel C.M."/>
        </authorList>
    </citation>
    <scope>NUCLEOTIDE SEQUENCE [LARGE SCALE GENOMIC DNA]</scope>
    <source>
        <strain evidence="8 9">AP3s5-JAC2a</strain>
    </source>
</reference>
<dbReference type="InterPro" id="IPR052337">
    <property type="entry name" value="SAT4-like"/>
</dbReference>
<evidence type="ECO:0000313" key="9">
    <source>
        <dbReference type="Proteomes" id="UP000077069"/>
    </source>
</evidence>
<sequence length="355" mass="40466">MSVLSMVSTIWRLVARSRASLFMGCSDWLMLAGSAMNFVCNIPFGILCVRAGAGRLVSDPFWASHRVYTTIHFEFISINLQMNAMFLVKLSVCTYLLALNFSRRFRVIMWLVTLIVVMFNLIMPLLFNFWSCQPYYFRWHPEIVPECWPEMVGMVAIYAQIVSNICTDLVYASAPLVYLRQVKLTKQMRCKVRIMFLLALMQVIRLRTSSSVVKMYVMHQWLHSSEPFYDIADLSIWGINEVSICIVVANLPMQSRSISRAIAFIVPNCLHPRLGLESDEGYVEDDSFTSTIDNLRQTRSITPGADDGSEMAIIELENGRIVMAPRTPTPAVVRDNGSQGMLATFWRNDSKESMT</sequence>
<feature type="transmembrane region" description="Helical" evidence="6">
    <location>
        <begin position="108"/>
        <end position="131"/>
    </location>
</feature>
<accession>A0A177CP37</accession>
<dbReference type="PANTHER" id="PTHR33048">
    <property type="entry name" value="PTH11-LIKE INTEGRAL MEMBRANE PROTEIN (AFU_ORTHOLOGUE AFUA_5G11245)"/>
    <property type="match status" value="1"/>
</dbReference>
<feature type="domain" description="Rhodopsin" evidence="7">
    <location>
        <begin position="11"/>
        <end position="258"/>
    </location>
</feature>
<dbReference type="OrthoDB" id="3764549at2759"/>
<evidence type="ECO:0000256" key="3">
    <source>
        <dbReference type="ARBA" id="ARBA00022989"/>
    </source>
</evidence>
<dbReference type="GO" id="GO:0016020">
    <property type="term" value="C:membrane"/>
    <property type="evidence" value="ECO:0007669"/>
    <property type="project" value="UniProtKB-SubCell"/>
</dbReference>
<evidence type="ECO:0000256" key="4">
    <source>
        <dbReference type="ARBA" id="ARBA00023136"/>
    </source>
</evidence>
<dbReference type="GeneID" id="28757608"/>
<organism evidence="8 9">
    <name type="scientific">Paraphaeosphaeria sporulosa</name>
    <dbReference type="NCBI Taxonomy" id="1460663"/>
    <lineage>
        <taxon>Eukaryota</taxon>
        <taxon>Fungi</taxon>
        <taxon>Dikarya</taxon>
        <taxon>Ascomycota</taxon>
        <taxon>Pezizomycotina</taxon>
        <taxon>Dothideomycetes</taxon>
        <taxon>Pleosporomycetidae</taxon>
        <taxon>Pleosporales</taxon>
        <taxon>Massarineae</taxon>
        <taxon>Didymosphaeriaceae</taxon>
        <taxon>Paraphaeosphaeria</taxon>
    </lineage>
</organism>
<dbReference type="STRING" id="1460663.A0A177CP37"/>
<dbReference type="InterPro" id="IPR049326">
    <property type="entry name" value="Rhodopsin_dom_fungi"/>
</dbReference>
<evidence type="ECO:0000313" key="8">
    <source>
        <dbReference type="EMBL" id="OAG08971.1"/>
    </source>
</evidence>
<feature type="transmembrane region" description="Helical" evidence="6">
    <location>
        <begin position="82"/>
        <end position="101"/>
    </location>
</feature>
<proteinExistence type="inferred from homology"/>
<dbReference type="PANTHER" id="PTHR33048:SF163">
    <property type="entry name" value="INTEGRAL MEMBRANE PROTEIN (AFU_ORTHOLOGUE AFUA_8G05510)"/>
    <property type="match status" value="1"/>
</dbReference>
<keyword evidence="4 6" id="KW-0472">Membrane</keyword>
<comment type="subcellular location">
    <subcellularLocation>
        <location evidence="1">Membrane</location>
        <topology evidence="1">Multi-pass membrane protein</topology>
    </subcellularLocation>
</comment>
<keyword evidence="9" id="KW-1185">Reference proteome</keyword>
<protein>
    <recommendedName>
        <fullName evidence="7">Rhodopsin domain-containing protein</fullName>
    </recommendedName>
</protein>
<evidence type="ECO:0000256" key="6">
    <source>
        <dbReference type="SAM" id="Phobius"/>
    </source>
</evidence>
<dbReference type="RefSeq" id="XP_018039336.1">
    <property type="nucleotide sequence ID" value="XM_018174122.1"/>
</dbReference>
<keyword evidence="3 6" id="KW-1133">Transmembrane helix</keyword>
<dbReference type="AlphaFoldDB" id="A0A177CP37"/>
<evidence type="ECO:0000256" key="1">
    <source>
        <dbReference type="ARBA" id="ARBA00004141"/>
    </source>
</evidence>
<dbReference type="InParanoid" id="A0A177CP37"/>
<evidence type="ECO:0000259" key="7">
    <source>
        <dbReference type="Pfam" id="PF20684"/>
    </source>
</evidence>
<gene>
    <name evidence="8" type="ORF">CC84DRAFT_1085829</name>
</gene>